<dbReference type="EMBL" id="JBEUOH010000029">
    <property type="protein sequence ID" value="KAL0858817.1"/>
    <property type="molecule type" value="Genomic_DNA"/>
</dbReference>
<dbReference type="Proteomes" id="UP001549920">
    <property type="component" value="Unassembled WGS sequence"/>
</dbReference>
<proteinExistence type="predicted"/>
<comment type="caution">
    <text evidence="1">The sequence shown here is derived from an EMBL/GenBank/DDBJ whole genome shotgun (WGS) entry which is preliminary data.</text>
</comment>
<protein>
    <submittedName>
        <fullName evidence="1">Uncharacterized protein</fullName>
    </submittedName>
</protein>
<evidence type="ECO:0000313" key="2">
    <source>
        <dbReference type="Proteomes" id="UP001549920"/>
    </source>
</evidence>
<accession>A0ABR3H1X5</accession>
<organism evidence="1 2">
    <name type="scientific">Loxostege sticticalis</name>
    <name type="common">Beet webworm moth</name>
    <dbReference type="NCBI Taxonomy" id="481309"/>
    <lineage>
        <taxon>Eukaryota</taxon>
        <taxon>Metazoa</taxon>
        <taxon>Ecdysozoa</taxon>
        <taxon>Arthropoda</taxon>
        <taxon>Hexapoda</taxon>
        <taxon>Insecta</taxon>
        <taxon>Pterygota</taxon>
        <taxon>Neoptera</taxon>
        <taxon>Endopterygota</taxon>
        <taxon>Lepidoptera</taxon>
        <taxon>Glossata</taxon>
        <taxon>Ditrysia</taxon>
        <taxon>Pyraloidea</taxon>
        <taxon>Crambidae</taxon>
        <taxon>Pyraustinae</taxon>
        <taxon>Loxostege</taxon>
    </lineage>
</organism>
<keyword evidence="2" id="KW-1185">Reference proteome</keyword>
<sequence>MLLKVSYILLGYLLVDGFFLNTYGANVSLTFTMDNNDGRTCKVTNNLKIGDLEVKNLTVHVGDRINLTFRHNNFMNVIECFVTSEKENKSKKFLAYQNPKVHSDDGQQYVKNLPVNITSDNDEGEWFCQTLTLRDNPQLANFPYHDGHKYVQHKCYVNVFVQ</sequence>
<reference evidence="1 2" key="1">
    <citation type="submission" date="2024-06" db="EMBL/GenBank/DDBJ databases">
        <title>A chromosome-level genome assembly of beet webworm, Loxostege sticticalis.</title>
        <authorList>
            <person name="Zhang Y."/>
        </authorList>
    </citation>
    <scope>NUCLEOTIDE SEQUENCE [LARGE SCALE GENOMIC DNA]</scope>
    <source>
        <strain evidence="1">AQ026</strain>
        <tissue evidence="1">Whole body</tissue>
    </source>
</reference>
<gene>
    <name evidence="1" type="ORF">ABMA27_011278</name>
</gene>
<feature type="non-terminal residue" evidence="1">
    <location>
        <position position="162"/>
    </location>
</feature>
<name>A0ABR3H1X5_LOXSC</name>
<evidence type="ECO:0000313" key="1">
    <source>
        <dbReference type="EMBL" id="KAL0858817.1"/>
    </source>
</evidence>